<evidence type="ECO:0000259" key="4">
    <source>
        <dbReference type="PROSITE" id="PS50887"/>
    </source>
</evidence>
<dbReference type="NCBIfam" id="TIGR00229">
    <property type="entry name" value="sensory_box"/>
    <property type="match status" value="2"/>
</dbReference>
<dbReference type="PROSITE" id="PS50883">
    <property type="entry name" value="EAL"/>
    <property type="match status" value="1"/>
</dbReference>
<dbReference type="PANTHER" id="PTHR44757">
    <property type="entry name" value="DIGUANYLATE CYCLASE DGCP"/>
    <property type="match status" value="1"/>
</dbReference>
<dbReference type="Pfam" id="PF00990">
    <property type="entry name" value="GGDEF"/>
    <property type="match status" value="1"/>
</dbReference>
<feature type="domain" description="GGDEF" evidence="4">
    <location>
        <begin position="282"/>
        <end position="415"/>
    </location>
</feature>
<evidence type="ECO:0000313" key="6">
    <source>
        <dbReference type="Proteomes" id="UP001501218"/>
    </source>
</evidence>
<protein>
    <submittedName>
        <fullName evidence="5">EAL domain-containing protein</fullName>
    </submittedName>
</protein>
<dbReference type="SUPFAM" id="SSF55785">
    <property type="entry name" value="PYP-like sensor domain (PAS domain)"/>
    <property type="match status" value="2"/>
</dbReference>
<evidence type="ECO:0000259" key="3">
    <source>
        <dbReference type="PROSITE" id="PS50883"/>
    </source>
</evidence>
<dbReference type="Pfam" id="PF00563">
    <property type="entry name" value="EAL"/>
    <property type="match status" value="1"/>
</dbReference>
<dbReference type="PROSITE" id="PS50887">
    <property type="entry name" value="GGDEF"/>
    <property type="match status" value="1"/>
</dbReference>
<dbReference type="InterPro" id="IPR035919">
    <property type="entry name" value="EAL_sf"/>
</dbReference>
<dbReference type="NCBIfam" id="TIGR00254">
    <property type="entry name" value="GGDEF"/>
    <property type="match status" value="1"/>
</dbReference>
<dbReference type="InterPro" id="IPR043128">
    <property type="entry name" value="Rev_trsase/Diguanyl_cyclase"/>
</dbReference>
<comment type="caution">
    <text evidence="5">The sequence shown here is derived from an EMBL/GenBank/DDBJ whole genome shotgun (WGS) entry which is preliminary data.</text>
</comment>
<dbReference type="EMBL" id="BAAARA010000004">
    <property type="protein sequence ID" value="GAA2341499.1"/>
    <property type="molecule type" value="Genomic_DNA"/>
</dbReference>
<dbReference type="Gene3D" id="3.30.450.20">
    <property type="entry name" value="PAS domain"/>
    <property type="match status" value="2"/>
</dbReference>
<dbReference type="PROSITE" id="PS50113">
    <property type="entry name" value="PAC"/>
    <property type="match status" value="1"/>
</dbReference>
<dbReference type="InterPro" id="IPR000014">
    <property type="entry name" value="PAS"/>
</dbReference>
<dbReference type="InterPro" id="IPR035965">
    <property type="entry name" value="PAS-like_dom_sf"/>
</dbReference>
<dbReference type="InterPro" id="IPR001633">
    <property type="entry name" value="EAL_dom"/>
</dbReference>
<dbReference type="CDD" id="cd00130">
    <property type="entry name" value="PAS"/>
    <property type="match status" value="2"/>
</dbReference>
<dbReference type="SMART" id="SM00267">
    <property type="entry name" value="GGDEF"/>
    <property type="match status" value="1"/>
</dbReference>
<proteinExistence type="predicted"/>
<dbReference type="InterPro" id="IPR029787">
    <property type="entry name" value="Nucleotide_cyclase"/>
</dbReference>
<feature type="domain" description="EAL" evidence="3">
    <location>
        <begin position="424"/>
        <end position="677"/>
    </location>
</feature>
<evidence type="ECO:0000313" key="5">
    <source>
        <dbReference type="EMBL" id="GAA2341499.1"/>
    </source>
</evidence>
<dbReference type="RefSeq" id="WP_344128625.1">
    <property type="nucleotide sequence ID" value="NZ_BAAARA010000004.1"/>
</dbReference>
<feature type="domain" description="PAS" evidence="1">
    <location>
        <begin position="139"/>
        <end position="194"/>
    </location>
</feature>
<dbReference type="Gene3D" id="3.20.20.450">
    <property type="entry name" value="EAL domain"/>
    <property type="match status" value="1"/>
</dbReference>
<dbReference type="CDD" id="cd01949">
    <property type="entry name" value="GGDEF"/>
    <property type="match status" value="1"/>
</dbReference>
<keyword evidence="6" id="KW-1185">Reference proteome</keyword>
<dbReference type="CDD" id="cd01948">
    <property type="entry name" value="EAL"/>
    <property type="match status" value="1"/>
</dbReference>
<evidence type="ECO:0000259" key="1">
    <source>
        <dbReference type="PROSITE" id="PS50112"/>
    </source>
</evidence>
<dbReference type="Proteomes" id="UP001501218">
    <property type="component" value="Unassembled WGS sequence"/>
</dbReference>
<dbReference type="SUPFAM" id="SSF141868">
    <property type="entry name" value="EAL domain-like"/>
    <property type="match status" value="1"/>
</dbReference>
<dbReference type="InterPro" id="IPR000700">
    <property type="entry name" value="PAS-assoc_C"/>
</dbReference>
<dbReference type="Pfam" id="PF00989">
    <property type="entry name" value="PAS"/>
    <property type="match status" value="2"/>
</dbReference>
<dbReference type="InterPro" id="IPR000160">
    <property type="entry name" value="GGDEF_dom"/>
</dbReference>
<dbReference type="PROSITE" id="PS50112">
    <property type="entry name" value="PAS"/>
    <property type="match status" value="2"/>
</dbReference>
<gene>
    <name evidence="5" type="ORF">GCM10009854_17490</name>
</gene>
<dbReference type="SUPFAM" id="SSF55073">
    <property type="entry name" value="Nucleotide cyclase"/>
    <property type="match status" value="1"/>
</dbReference>
<dbReference type="InterPro" id="IPR052155">
    <property type="entry name" value="Biofilm_reg_signaling"/>
</dbReference>
<dbReference type="InterPro" id="IPR013767">
    <property type="entry name" value="PAS_fold"/>
</dbReference>
<dbReference type="Gene3D" id="3.30.70.270">
    <property type="match status" value="1"/>
</dbReference>
<dbReference type="SMART" id="SM00052">
    <property type="entry name" value="EAL"/>
    <property type="match status" value="1"/>
</dbReference>
<feature type="domain" description="PAS" evidence="1">
    <location>
        <begin position="12"/>
        <end position="70"/>
    </location>
</feature>
<feature type="domain" description="PAC" evidence="2">
    <location>
        <begin position="89"/>
        <end position="141"/>
    </location>
</feature>
<reference evidence="5 6" key="1">
    <citation type="journal article" date="2019" name="Int. J. Syst. Evol. Microbiol.">
        <title>The Global Catalogue of Microorganisms (GCM) 10K type strain sequencing project: providing services to taxonomists for standard genome sequencing and annotation.</title>
        <authorList>
            <consortium name="The Broad Institute Genomics Platform"/>
            <consortium name="The Broad Institute Genome Sequencing Center for Infectious Disease"/>
            <person name="Wu L."/>
            <person name="Ma J."/>
        </authorList>
    </citation>
    <scope>NUCLEOTIDE SEQUENCE [LARGE SCALE GENOMIC DNA]</scope>
    <source>
        <strain evidence="5 6">JCM 16221</strain>
    </source>
</reference>
<sequence length="680" mass="74025">MGYSDDSIGAAAGSRLQRALAQRSGAADVAVFTLDREGRVNSWNPDAEQLKGYSADEVLGRHFSMFYPPDYAPEYPDMELASAAEAGVHVEEGWRVHRDGSRFWAYIVIAAQRDERGEVIGFIKVVRDDTAVHLRQERSAKRFSDLLDLAPVGVGLIDEGGRIHEVNKALGELIGTTRADLLGTPVVDLLHPDDDHGDFAARNSGRATPHTLMRRDGSAVHCEVSEVTSVQDDGRRFRLLVFQDVTSRVRETEMLQYQATHDPQSGLLNLRGIEPLLLEATAETAVLLCDLDDFKRINDAFGRGGGDEVMAQVARNLAEADLPGCTVARLPGDEFLIVCPKAAEAGGLAKLADEASRVLHLIATVRGIPVQITASIGAAMPPAEGIIGDDLLRYAEAAMYRAKEHGRQQVVLATDASAGEINARLRLEGDLAVALRTDGLELYYQPIVDASGTTVTAEALVRWPHPGQGLLSPAVIMPLVEQLGLVEELDRWVLYTGLRQAARWPATAAGPIRVSINLSPWAAGDPEFLNSVAEVVAELEFPAPRLILEVTEISLVELSAATLRAMRHLIDLGITIAIDDFGAGYSSLARLKDLPAATIKLDRQFVAGIEDHEVDRAIIRSTVDMAHATSRRCVVEGVETEVQFRMLQELEVDAYQGFLFSRPLPDADLRAFIESPPRRG</sequence>
<organism evidence="5 6">
    <name type="scientific">Saccharopolyspora halophila</name>
    <dbReference type="NCBI Taxonomy" id="405551"/>
    <lineage>
        <taxon>Bacteria</taxon>
        <taxon>Bacillati</taxon>
        <taxon>Actinomycetota</taxon>
        <taxon>Actinomycetes</taxon>
        <taxon>Pseudonocardiales</taxon>
        <taxon>Pseudonocardiaceae</taxon>
        <taxon>Saccharopolyspora</taxon>
    </lineage>
</organism>
<name>A0ABN3G096_9PSEU</name>
<dbReference type="PANTHER" id="PTHR44757:SF2">
    <property type="entry name" value="BIOFILM ARCHITECTURE MAINTENANCE PROTEIN MBAA"/>
    <property type="match status" value="1"/>
</dbReference>
<evidence type="ECO:0000259" key="2">
    <source>
        <dbReference type="PROSITE" id="PS50113"/>
    </source>
</evidence>
<dbReference type="SMART" id="SM00091">
    <property type="entry name" value="PAS"/>
    <property type="match status" value="2"/>
</dbReference>
<accession>A0ABN3G096</accession>